<evidence type="ECO:0008006" key="3">
    <source>
        <dbReference type="Google" id="ProtNLM"/>
    </source>
</evidence>
<dbReference type="Pfam" id="PF14428">
    <property type="entry name" value="DddA-like"/>
    <property type="match status" value="1"/>
</dbReference>
<dbReference type="EMBL" id="JACHGT010000003">
    <property type="protein sequence ID" value="MBB6033761.1"/>
    <property type="molecule type" value="Genomic_DNA"/>
</dbReference>
<protein>
    <recommendedName>
        <fullName evidence="3">Nucleic acid/nucleotide deaminase of polymorphic system toxin</fullName>
    </recommendedName>
</protein>
<dbReference type="AlphaFoldDB" id="A0A841F9B5"/>
<reference evidence="1 2" key="1">
    <citation type="submission" date="2020-08" db="EMBL/GenBank/DDBJ databases">
        <title>Genomic Encyclopedia of Type Strains, Phase IV (KMG-IV): sequencing the most valuable type-strain genomes for metagenomic binning, comparative biology and taxonomic classification.</title>
        <authorList>
            <person name="Goeker M."/>
        </authorList>
    </citation>
    <scope>NUCLEOTIDE SEQUENCE [LARGE SCALE GENOMIC DNA]</scope>
    <source>
        <strain evidence="1 2">YIM 65646</strain>
    </source>
</reference>
<dbReference type="InterPro" id="IPR032724">
    <property type="entry name" value="SCP1.201-like"/>
</dbReference>
<dbReference type="Proteomes" id="UP000548476">
    <property type="component" value="Unassembled WGS sequence"/>
</dbReference>
<evidence type="ECO:0000313" key="2">
    <source>
        <dbReference type="Proteomes" id="UP000548476"/>
    </source>
</evidence>
<proteinExistence type="predicted"/>
<dbReference type="RefSeq" id="WP_184786626.1">
    <property type="nucleotide sequence ID" value="NZ_BONT01000013.1"/>
</dbReference>
<sequence>MGAFEDFLDGARRALELLTEAQGLLRSARERNGEARVRLTEAAAGSGNDRVAASLTRLESVGEALNRAEVASVGGGDTFREYLVQIGAESALSATASSTAAEPPAAVKRSPLQLQDFRAGRFHRDAVKAIEREGYPRNKSGKTSARAHLYDADGREVQPTTYKAYVKGEQPDRPELTHPFNDADRTTTAWHAEADIAQAIRDGGMPEATIYLNVPLCGKSSKDNPNVPDPRRCSENLRHIIPRDVVVYVHVVPERGTESRRRIVGTGEGIKGD</sequence>
<name>A0A841F9B5_9ACTN</name>
<organism evidence="1 2">
    <name type="scientific">Phytomonospora endophytica</name>
    <dbReference type="NCBI Taxonomy" id="714109"/>
    <lineage>
        <taxon>Bacteria</taxon>
        <taxon>Bacillati</taxon>
        <taxon>Actinomycetota</taxon>
        <taxon>Actinomycetes</taxon>
        <taxon>Micromonosporales</taxon>
        <taxon>Micromonosporaceae</taxon>
        <taxon>Phytomonospora</taxon>
    </lineage>
</organism>
<accession>A0A841F9B5</accession>
<evidence type="ECO:0000313" key="1">
    <source>
        <dbReference type="EMBL" id="MBB6033761.1"/>
    </source>
</evidence>
<keyword evidence="2" id="KW-1185">Reference proteome</keyword>
<comment type="caution">
    <text evidence="1">The sequence shown here is derived from an EMBL/GenBank/DDBJ whole genome shotgun (WGS) entry which is preliminary data.</text>
</comment>
<gene>
    <name evidence="1" type="ORF">HNR73_001611</name>
</gene>